<dbReference type="InterPro" id="IPR003593">
    <property type="entry name" value="AAA+_ATPase"/>
</dbReference>
<dbReference type="GO" id="GO:0015421">
    <property type="term" value="F:ABC-type oligopeptide transporter activity"/>
    <property type="evidence" value="ECO:0007669"/>
    <property type="project" value="TreeGrafter"/>
</dbReference>
<feature type="domain" description="ABC transporter" evidence="9">
    <location>
        <begin position="350"/>
        <end position="584"/>
    </location>
</feature>
<feature type="transmembrane region" description="Helical" evidence="8">
    <location>
        <begin position="173"/>
        <end position="192"/>
    </location>
</feature>
<evidence type="ECO:0000313" key="11">
    <source>
        <dbReference type="EMBL" id="QNM00729.1"/>
    </source>
</evidence>
<keyword evidence="12" id="KW-1185">Reference proteome</keyword>
<dbReference type="KEGG" id="wcp:H9Q76_05495"/>
<keyword evidence="4" id="KW-0547">Nucleotide-binding</keyword>
<proteinExistence type="predicted"/>
<dbReference type="PROSITE" id="PS50929">
    <property type="entry name" value="ABC_TM1F"/>
    <property type="match status" value="1"/>
</dbReference>
<evidence type="ECO:0000259" key="9">
    <source>
        <dbReference type="PROSITE" id="PS50893"/>
    </source>
</evidence>
<dbReference type="SUPFAM" id="SSF90123">
    <property type="entry name" value="ABC transporter transmembrane region"/>
    <property type="match status" value="1"/>
</dbReference>
<dbReference type="InterPro" id="IPR011527">
    <property type="entry name" value="ABC1_TM_dom"/>
</dbReference>
<keyword evidence="7 8" id="KW-0472">Membrane</keyword>
<evidence type="ECO:0000256" key="5">
    <source>
        <dbReference type="ARBA" id="ARBA00022840"/>
    </source>
</evidence>
<name>A0A7G9FQ97_9FIRM</name>
<sequence>MSKDKKKKLQGFDKAVLKRVLTHIKKYRILVILSFVCAMITVASTLYAPILTGNAIDLIVGKGLVDFDGIKDIIYTFLMVTVVTVLSQWFMNIINNHITYSVVRDIRIEVFNHMEELPLSYIDSHKHGDIVSRIVSDIDQFADGLLMGFTQLFTGIVTILATLGFMIAVNVPIALVVIVLTPLSLFVASFIAKRTYHLFHQQSETRGDITSLVDEMIGQQKIVQAFGYEDDALDRFEEINERLEKDSMSATFYSSIVNPCTRFVNNLVYAAVGIIGAVSVISTGFTVGQLTCFLSYANQYTKPFNEISNVITELQNAMACAGRVFELLDETPQVPEKENAYVLTDTKGAIEIKDVNFSYVKDKTLITNLNLSVKPGMRVAIVGPTGCGKSTLINLLMRFYDVDTGAISVDGTDIRDMTRDSLRQNYGMVLQETWLKSGTIRENIAYGKPDATDEEIVQAAKLAHSDSFIRRLPQGYDTVIAEDGGNLSQGQKQLLCITRVMLLLPPMLILDEATSSIDTRTEIRIQKAFNRMMQGRTSFIVAHRLSTIREADVILVMKDGNIIEKGNHDQLMAQNGFYTNLYNSQFAH</sequence>
<evidence type="ECO:0000256" key="8">
    <source>
        <dbReference type="SAM" id="Phobius"/>
    </source>
</evidence>
<keyword evidence="2" id="KW-0813">Transport</keyword>
<dbReference type="AlphaFoldDB" id="A0A7G9FQ97"/>
<evidence type="ECO:0000256" key="7">
    <source>
        <dbReference type="ARBA" id="ARBA00023136"/>
    </source>
</evidence>
<dbReference type="FunFam" id="3.40.50.300:FF:000287">
    <property type="entry name" value="Multidrug ABC transporter ATP-binding protein"/>
    <property type="match status" value="1"/>
</dbReference>
<feature type="domain" description="ABC transmembrane type-1" evidence="10">
    <location>
        <begin position="32"/>
        <end position="316"/>
    </location>
</feature>
<keyword evidence="3 8" id="KW-0812">Transmembrane</keyword>
<feature type="transmembrane region" description="Helical" evidence="8">
    <location>
        <begin position="73"/>
        <end position="94"/>
    </location>
</feature>
<gene>
    <name evidence="11" type="ORF">H9Q76_05495</name>
</gene>
<dbReference type="GO" id="GO:0016887">
    <property type="term" value="F:ATP hydrolysis activity"/>
    <property type="evidence" value="ECO:0007669"/>
    <property type="project" value="InterPro"/>
</dbReference>
<evidence type="ECO:0000256" key="4">
    <source>
        <dbReference type="ARBA" id="ARBA00022741"/>
    </source>
</evidence>
<feature type="transmembrane region" description="Helical" evidence="8">
    <location>
        <begin position="27"/>
        <end position="48"/>
    </location>
</feature>
<dbReference type="Gene3D" id="3.40.50.300">
    <property type="entry name" value="P-loop containing nucleotide triphosphate hydrolases"/>
    <property type="match status" value="1"/>
</dbReference>
<dbReference type="RefSeq" id="WP_249321804.1">
    <property type="nucleotide sequence ID" value="NZ_CP060632.1"/>
</dbReference>
<dbReference type="PROSITE" id="PS50893">
    <property type="entry name" value="ABC_TRANSPORTER_2"/>
    <property type="match status" value="1"/>
</dbReference>
<feature type="transmembrane region" description="Helical" evidence="8">
    <location>
        <begin position="145"/>
        <end position="167"/>
    </location>
</feature>
<dbReference type="PANTHER" id="PTHR43394:SF1">
    <property type="entry name" value="ATP-BINDING CASSETTE SUB-FAMILY B MEMBER 10, MITOCHONDRIAL"/>
    <property type="match status" value="1"/>
</dbReference>
<reference evidence="11 12" key="1">
    <citation type="submission" date="2020-08" db="EMBL/GenBank/DDBJ databases">
        <authorList>
            <person name="Liu C."/>
            <person name="Sun Q."/>
        </authorList>
    </citation>
    <scope>NUCLEOTIDE SEQUENCE [LARGE SCALE GENOMIC DNA]</scope>
    <source>
        <strain evidence="11 12">NSJ-4</strain>
    </source>
</reference>
<dbReference type="GO" id="GO:0005886">
    <property type="term" value="C:plasma membrane"/>
    <property type="evidence" value="ECO:0007669"/>
    <property type="project" value="UniProtKB-SubCell"/>
</dbReference>
<dbReference type="InterPro" id="IPR003439">
    <property type="entry name" value="ABC_transporter-like_ATP-bd"/>
</dbReference>
<dbReference type="CDD" id="cd03254">
    <property type="entry name" value="ABCC_Glucan_exporter_like"/>
    <property type="match status" value="1"/>
</dbReference>
<organism evidence="11 12">
    <name type="scientific">Wujia chipingensis</name>
    <dbReference type="NCBI Taxonomy" id="2763670"/>
    <lineage>
        <taxon>Bacteria</taxon>
        <taxon>Bacillati</taxon>
        <taxon>Bacillota</taxon>
        <taxon>Clostridia</taxon>
        <taxon>Lachnospirales</taxon>
        <taxon>Lachnospiraceae</taxon>
        <taxon>Wujia</taxon>
    </lineage>
</organism>
<protein>
    <submittedName>
        <fullName evidence="11">ABC transporter ATP-binding protein</fullName>
    </submittedName>
</protein>
<accession>A0A7G9FQ97</accession>
<evidence type="ECO:0000256" key="1">
    <source>
        <dbReference type="ARBA" id="ARBA00004651"/>
    </source>
</evidence>
<evidence type="ECO:0000256" key="3">
    <source>
        <dbReference type="ARBA" id="ARBA00022692"/>
    </source>
</evidence>
<keyword evidence="5 11" id="KW-0067">ATP-binding</keyword>
<feature type="transmembrane region" description="Helical" evidence="8">
    <location>
        <begin position="267"/>
        <end position="288"/>
    </location>
</feature>
<dbReference type="SUPFAM" id="SSF52540">
    <property type="entry name" value="P-loop containing nucleoside triphosphate hydrolases"/>
    <property type="match status" value="1"/>
</dbReference>
<keyword evidence="6 8" id="KW-1133">Transmembrane helix</keyword>
<dbReference type="Proteomes" id="UP000515819">
    <property type="component" value="Chromosome"/>
</dbReference>
<dbReference type="Gene3D" id="1.20.1560.10">
    <property type="entry name" value="ABC transporter type 1, transmembrane domain"/>
    <property type="match status" value="1"/>
</dbReference>
<evidence type="ECO:0000259" key="10">
    <source>
        <dbReference type="PROSITE" id="PS50929"/>
    </source>
</evidence>
<dbReference type="SMART" id="SM00382">
    <property type="entry name" value="AAA"/>
    <property type="match status" value="1"/>
</dbReference>
<evidence type="ECO:0000256" key="6">
    <source>
        <dbReference type="ARBA" id="ARBA00022989"/>
    </source>
</evidence>
<dbReference type="Pfam" id="PF00005">
    <property type="entry name" value="ABC_tran"/>
    <property type="match status" value="1"/>
</dbReference>
<dbReference type="GO" id="GO:0005524">
    <property type="term" value="F:ATP binding"/>
    <property type="evidence" value="ECO:0007669"/>
    <property type="project" value="UniProtKB-KW"/>
</dbReference>
<dbReference type="InterPro" id="IPR036640">
    <property type="entry name" value="ABC1_TM_sf"/>
</dbReference>
<dbReference type="Pfam" id="PF00664">
    <property type="entry name" value="ABC_membrane"/>
    <property type="match status" value="1"/>
</dbReference>
<evidence type="ECO:0000256" key="2">
    <source>
        <dbReference type="ARBA" id="ARBA00022448"/>
    </source>
</evidence>
<dbReference type="CDD" id="cd18547">
    <property type="entry name" value="ABC_6TM_Tm288_like"/>
    <property type="match status" value="1"/>
</dbReference>
<comment type="subcellular location">
    <subcellularLocation>
        <location evidence="1">Cell membrane</location>
        <topology evidence="1">Multi-pass membrane protein</topology>
    </subcellularLocation>
</comment>
<dbReference type="InterPro" id="IPR027417">
    <property type="entry name" value="P-loop_NTPase"/>
</dbReference>
<dbReference type="PANTHER" id="PTHR43394">
    <property type="entry name" value="ATP-DEPENDENT PERMEASE MDL1, MITOCHONDRIAL"/>
    <property type="match status" value="1"/>
</dbReference>
<dbReference type="EMBL" id="CP060632">
    <property type="protein sequence ID" value="QNM00729.1"/>
    <property type="molecule type" value="Genomic_DNA"/>
</dbReference>
<evidence type="ECO:0000313" key="12">
    <source>
        <dbReference type="Proteomes" id="UP000515819"/>
    </source>
</evidence>
<dbReference type="InterPro" id="IPR039421">
    <property type="entry name" value="Type_1_exporter"/>
</dbReference>